<feature type="domain" description="AB hydrolase-1" evidence="1">
    <location>
        <begin position="24"/>
        <end position="258"/>
    </location>
</feature>
<evidence type="ECO:0000313" key="3">
    <source>
        <dbReference type="Proteomes" id="UP001308005"/>
    </source>
</evidence>
<dbReference type="GO" id="GO:0016787">
    <property type="term" value="F:hydrolase activity"/>
    <property type="evidence" value="ECO:0007669"/>
    <property type="project" value="UniProtKB-KW"/>
</dbReference>
<dbReference type="RefSeq" id="WP_324694155.1">
    <property type="nucleotide sequence ID" value="NZ_JAYMYJ010000063.1"/>
</dbReference>
<dbReference type="InterPro" id="IPR000073">
    <property type="entry name" value="AB_hydrolase_1"/>
</dbReference>
<comment type="caution">
    <text evidence="2">The sequence shown here is derived from an EMBL/GenBank/DDBJ whole genome shotgun (WGS) entry which is preliminary data.</text>
</comment>
<name>A0ABU6CVD6_9GAMM</name>
<dbReference type="Gene3D" id="3.40.50.1820">
    <property type="entry name" value="alpha/beta hydrolase"/>
    <property type="match status" value="1"/>
</dbReference>
<organism evidence="2 3">
    <name type="scientific">Candidatus Thiothrix phosphatis</name>
    <dbReference type="NCBI Taxonomy" id="3112415"/>
    <lineage>
        <taxon>Bacteria</taxon>
        <taxon>Pseudomonadati</taxon>
        <taxon>Pseudomonadota</taxon>
        <taxon>Gammaproteobacteria</taxon>
        <taxon>Thiotrichales</taxon>
        <taxon>Thiotrichaceae</taxon>
        <taxon>Thiothrix</taxon>
    </lineage>
</organism>
<sequence length="279" mass="30345">MNRNLYQLHVYVPVSSPPEPKPALLFVHGAYTGAAMWGLKFIPWFLARGYTCYALDLAGHGQAAGRNRLDGFGLEDYRRNLAGAVAEVSGGDTPLVLVGHSMGALVVQRYLEGLGEHGADGRVCGQALLAPVPPSGTSGSAMRLALRYPEFFEELPKAIMGVNDEQTMRTMAAVYFSPGTSIATVMEILPLIQPESQRAVLEMAAIVSWSVYRRPRIPTLVMGGDCDQVFPASLLYFTAQNWDSSPLIIAGASHMLSVDKQWETSARALERWVSTLFPA</sequence>
<dbReference type="Pfam" id="PF12697">
    <property type="entry name" value="Abhydrolase_6"/>
    <property type="match status" value="1"/>
</dbReference>
<accession>A0ABU6CVD6</accession>
<dbReference type="EMBL" id="JAYMYJ010000063">
    <property type="protein sequence ID" value="MEB4590791.1"/>
    <property type="molecule type" value="Genomic_DNA"/>
</dbReference>
<evidence type="ECO:0000313" key="2">
    <source>
        <dbReference type="EMBL" id="MEB4590791.1"/>
    </source>
</evidence>
<reference evidence="3" key="1">
    <citation type="submission" date="2023-07" db="EMBL/GenBank/DDBJ databases">
        <title>The carbon used by Thiothrix.</title>
        <authorList>
            <person name="Chen L."/>
        </authorList>
    </citation>
    <scope>NUCLEOTIDE SEQUENCE [LARGE SCALE GENOMIC DNA]</scope>
</reference>
<gene>
    <name evidence="2" type="ORF">VSS37_07360</name>
</gene>
<dbReference type="SUPFAM" id="SSF53474">
    <property type="entry name" value="alpha/beta-Hydrolases"/>
    <property type="match status" value="1"/>
</dbReference>
<dbReference type="PANTHER" id="PTHR42886">
    <property type="entry name" value="RE40534P-RELATED"/>
    <property type="match status" value="1"/>
</dbReference>
<keyword evidence="3" id="KW-1185">Reference proteome</keyword>
<dbReference type="Proteomes" id="UP001308005">
    <property type="component" value="Unassembled WGS sequence"/>
</dbReference>
<evidence type="ECO:0000259" key="1">
    <source>
        <dbReference type="Pfam" id="PF12697"/>
    </source>
</evidence>
<dbReference type="PANTHER" id="PTHR42886:SF42">
    <property type="entry name" value="ALPHA_BETA-HYDROLASES SUPERFAMILY PROTEIN"/>
    <property type="match status" value="1"/>
</dbReference>
<protein>
    <submittedName>
        <fullName evidence="2">Alpha/beta fold hydrolase</fullName>
    </submittedName>
</protein>
<dbReference type="PRINTS" id="PR00111">
    <property type="entry name" value="ABHYDROLASE"/>
</dbReference>
<keyword evidence="2" id="KW-0378">Hydrolase</keyword>
<dbReference type="InterPro" id="IPR029058">
    <property type="entry name" value="AB_hydrolase_fold"/>
</dbReference>
<proteinExistence type="predicted"/>